<evidence type="ECO:0000256" key="10">
    <source>
        <dbReference type="ARBA" id="ARBA00023136"/>
    </source>
</evidence>
<evidence type="ECO:0000256" key="3">
    <source>
        <dbReference type="ARBA" id="ARBA00022448"/>
    </source>
</evidence>
<proteinExistence type="inferred from homology"/>
<comment type="subcellular location">
    <subcellularLocation>
        <location evidence="11">Cell inner membrane</location>
        <topology evidence="11">Multi-pass membrane protein</topology>
    </subcellularLocation>
    <subcellularLocation>
        <location evidence="1">Cell membrane</location>
        <topology evidence="1">Multi-pass membrane protein</topology>
    </subcellularLocation>
</comment>
<comment type="similarity">
    <text evidence="2 11">Belongs to the ABC-2 integral membrane protein family.</text>
</comment>
<dbReference type="InterPro" id="IPR000412">
    <property type="entry name" value="ABC_2_transport"/>
</dbReference>
<name>A0AAN1RX77_9BORD</name>
<evidence type="ECO:0000256" key="5">
    <source>
        <dbReference type="ARBA" id="ARBA00022597"/>
    </source>
</evidence>
<keyword evidence="4 11" id="KW-1003">Cell membrane</keyword>
<dbReference type="InterPro" id="IPR013525">
    <property type="entry name" value="ABC2_TM"/>
</dbReference>
<protein>
    <recommendedName>
        <fullName evidence="11">Transport permease protein</fullName>
    </recommendedName>
</protein>
<keyword evidence="5" id="KW-0762">Sugar transport</keyword>
<dbReference type="GO" id="GO:0043190">
    <property type="term" value="C:ATP-binding cassette (ABC) transporter complex"/>
    <property type="evidence" value="ECO:0007669"/>
    <property type="project" value="InterPro"/>
</dbReference>
<evidence type="ECO:0000313" key="14">
    <source>
        <dbReference type="Proteomes" id="UP000282741"/>
    </source>
</evidence>
<feature type="transmembrane region" description="Helical" evidence="11">
    <location>
        <begin position="177"/>
        <end position="196"/>
    </location>
</feature>
<keyword evidence="9" id="KW-0625">Polysaccharide transport</keyword>
<feature type="transmembrane region" description="Helical" evidence="11">
    <location>
        <begin position="114"/>
        <end position="134"/>
    </location>
</feature>
<dbReference type="Pfam" id="PF01061">
    <property type="entry name" value="ABC2_membrane"/>
    <property type="match status" value="1"/>
</dbReference>
<dbReference type="PRINTS" id="PR00164">
    <property type="entry name" value="ABC2TRNSPORT"/>
</dbReference>
<evidence type="ECO:0000313" key="13">
    <source>
        <dbReference type="EMBL" id="AZW17400.1"/>
    </source>
</evidence>
<evidence type="ECO:0000259" key="12">
    <source>
        <dbReference type="PROSITE" id="PS51012"/>
    </source>
</evidence>
<keyword evidence="3 11" id="KW-0813">Transport</keyword>
<feature type="transmembrane region" description="Helical" evidence="11">
    <location>
        <begin position="234"/>
        <end position="252"/>
    </location>
</feature>
<keyword evidence="6 11" id="KW-0812">Transmembrane</keyword>
<feature type="transmembrane region" description="Helical" evidence="11">
    <location>
        <begin position="35"/>
        <end position="56"/>
    </location>
</feature>
<evidence type="ECO:0000256" key="6">
    <source>
        <dbReference type="ARBA" id="ARBA00022692"/>
    </source>
</evidence>
<evidence type="ECO:0000256" key="4">
    <source>
        <dbReference type="ARBA" id="ARBA00022475"/>
    </source>
</evidence>
<evidence type="ECO:0000256" key="9">
    <source>
        <dbReference type="ARBA" id="ARBA00023047"/>
    </source>
</evidence>
<dbReference type="GO" id="GO:0015774">
    <property type="term" value="P:polysaccharide transport"/>
    <property type="evidence" value="ECO:0007669"/>
    <property type="project" value="UniProtKB-KW"/>
</dbReference>
<feature type="transmembrane region" description="Helical" evidence="11">
    <location>
        <begin position="62"/>
        <end position="80"/>
    </location>
</feature>
<dbReference type="PANTHER" id="PTHR30413:SF10">
    <property type="entry name" value="CAPSULE POLYSACCHARIDE EXPORT INNER-MEMBRANE PROTEIN CTRC"/>
    <property type="match status" value="1"/>
</dbReference>
<dbReference type="Proteomes" id="UP000282741">
    <property type="component" value="Chromosome"/>
</dbReference>
<dbReference type="GO" id="GO:0140359">
    <property type="term" value="F:ABC-type transporter activity"/>
    <property type="evidence" value="ECO:0007669"/>
    <property type="project" value="InterPro"/>
</dbReference>
<dbReference type="InterPro" id="IPR047817">
    <property type="entry name" value="ABC2_TM_bact-type"/>
</dbReference>
<gene>
    <name evidence="13" type="ORF">CS347_11815</name>
</gene>
<feature type="domain" description="ABC transmembrane type-2" evidence="12">
    <location>
        <begin position="33"/>
        <end position="255"/>
    </location>
</feature>
<dbReference type="PANTHER" id="PTHR30413">
    <property type="entry name" value="INNER MEMBRANE TRANSPORT PERMEASE"/>
    <property type="match status" value="1"/>
</dbReference>
<accession>A0AAN1RX77</accession>
<keyword evidence="7" id="KW-0972">Capsule biogenesis/degradation</keyword>
<organism evidence="13 14">
    <name type="scientific">Bordetella hinzii</name>
    <dbReference type="NCBI Taxonomy" id="103855"/>
    <lineage>
        <taxon>Bacteria</taxon>
        <taxon>Pseudomonadati</taxon>
        <taxon>Pseudomonadota</taxon>
        <taxon>Betaproteobacteria</taxon>
        <taxon>Burkholderiales</taxon>
        <taxon>Alcaligenaceae</taxon>
        <taxon>Bordetella</taxon>
    </lineage>
</organism>
<dbReference type="EMBL" id="CP024172">
    <property type="protein sequence ID" value="AZW17400.1"/>
    <property type="molecule type" value="Genomic_DNA"/>
</dbReference>
<keyword evidence="8 11" id="KW-1133">Transmembrane helix</keyword>
<reference evidence="14" key="1">
    <citation type="submission" date="2017-10" db="EMBL/GenBank/DDBJ databases">
        <title>Whole genome sequencing of various Bordetella species.</title>
        <authorList>
            <person name="Weigand M.R."/>
            <person name="Loparev V."/>
            <person name="Peng Y."/>
            <person name="Bowden K.E."/>
            <person name="Tondella M.L."/>
            <person name="Williams M.M."/>
        </authorList>
    </citation>
    <scope>NUCLEOTIDE SEQUENCE [LARGE SCALE GENOMIC DNA]</scope>
    <source>
        <strain evidence="14">H720</strain>
    </source>
</reference>
<feature type="transmembrane region" description="Helical" evidence="11">
    <location>
        <begin position="146"/>
        <end position="170"/>
    </location>
</feature>
<dbReference type="GO" id="GO:0015920">
    <property type="term" value="P:lipopolysaccharide transport"/>
    <property type="evidence" value="ECO:0007669"/>
    <property type="project" value="TreeGrafter"/>
</dbReference>
<evidence type="ECO:0000256" key="7">
    <source>
        <dbReference type="ARBA" id="ARBA00022903"/>
    </source>
</evidence>
<dbReference type="AlphaFoldDB" id="A0AAN1RX77"/>
<evidence type="ECO:0000256" key="1">
    <source>
        <dbReference type="ARBA" id="ARBA00004651"/>
    </source>
</evidence>
<sequence length="262" mass="29706">MAPIMRSPISITFSVWRAIFLREALDRLFGERAAWFWLLVEPMLHIAFLGWIWTVVRVHRMGGIDVLIWLMVGLLAFFLFRRTAIQVMYAIDCNRALFAYRQVKPFDPALVRGGLEAFLMVVVATLTLLAAGLLGHDVFPGDPLLVLASAFGLWLLGMGYGLIASVLMELVPESEHILNILMLPLYLISGVIWPISTVPGQWREVLMLNPIAHGLESVRQGFVPYYHAAPETSLAYLYIFAIVQIFIGMLLYRRFALRLVMQ</sequence>
<evidence type="ECO:0000256" key="11">
    <source>
        <dbReference type="RuleBase" id="RU361157"/>
    </source>
</evidence>
<evidence type="ECO:0000256" key="8">
    <source>
        <dbReference type="ARBA" id="ARBA00022989"/>
    </source>
</evidence>
<keyword evidence="10 11" id="KW-0472">Membrane</keyword>
<dbReference type="PROSITE" id="PS51012">
    <property type="entry name" value="ABC_TM2"/>
    <property type="match status" value="1"/>
</dbReference>
<evidence type="ECO:0000256" key="2">
    <source>
        <dbReference type="ARBA" id="ARBA00007783"/>
    </source>
</evidence>